<accession>A0A8H4W2S8</accession>
<dbReference type="InterPro" id="IPR038375">
    <property type="entry name" value="NDUFAF7_sf"/>
</dbReference>
<evidence type="ECO:0000256" key="5">
    <source>
        <dbReference type="ARBA" id="ARBA00023128"/>
    </source>
</evidence>
<dbReference type="InterPro" id="IPR003788">
    <property type="entry name" value="NDUFAF7"/>
</dbReference>
<evidence type="ECO:0000313" key="8">
    <source>
        <dbReference type="EMBL" id="KAF4629610.1"/>
    </source>
</evidence>
<keyword evidence="9" id="KW-1185">Reference proteome</keyword>
<comment type="function">
    <text evidence="7">Arginine methyltransferase involved in the assembly or stability of mitochondrial NADH:ubiquinone oxidoreductase complex (complex I).</text>
</comment>
<keyword evidence="3 7" id="KW-0489">Methyltransferase</keyword>
<dbReference type="GO" id="GO:0035243">
    <property type="term" value="F:protein-arginine omega-N symmetric methyltransferase activity"/>
    <property type="evidence" value="ECO:0007669"/>
    <property type="project" value="UniProtKB-EC"/>
</dbReference>
<evidence type="ECO:0000256" key="7">
    <source>
        <dbReference type="RuleBase" id="RU364114"/>
    </source>
</evidence>
<evidence type="ECO:0000256" key="3">
    <source>
        <dbReference type="ARBA" id="ARBA00022603"/>
    </source>
</evidence>
<dbReference type="PANTHER" id="PTHR12049">
    <property type="entry name" value="PROTEIN ARGININE METHYLTRANSFERASE NDUFAF7, MITOCHONDRIAL"/>
    <property type="match status" value="1"/>
</dbReference>
<dbReference type="SUPFAM" id="SSF53335">
    <property type="entry name" value="S-adenosyl-L-methionine-dependent methyltransferases"/>
    <property type="match status" value="1"/>
</dbReference>
<protein>
    <recommendedName>
        <fullName evidence="7">Protein arginine methyltransferase NDUFAF7</fullName>
        <ecNumber evidence="7">2.1.1.320</ecNumber>
    </recommendedName>
</protein>
<dbReference type="GO" id="GO:0005739">
    <property type="term" value="C:mitochondrion"/>
    <property type="evidence" value="ECO:0007669"/>
    <property type="project" value="UniProtKB-SubCell"/>
</dbReference>
<evidence type="ECO:0000256" key="6">
    <source>
        <dbReference type="ARBA" id="ARBA00048612"/>
    </source>
</evidence>
<dbReference type="OrthoDB" id="17415at2759"/>
<gene>
    <name evidence="8" type="ORF">G7Y89_g8532</name>
</gene>
<keyword evidence="4 7" id="KW-0808">Transferase</keyword>
<dbReference type="Pfam" id="PF02636">
    <property type="entry name" value="Methyltransf_28"/>
    <property type="match status" value="1"/>
</dbReference>
<comment type="subcellular location">
    <subcellularLocation>
        <location evidence="1 7">Mitochondrion</location>
    </subcellularLocation>
</comment>
<proteinExistence type="inferred from homology"/>
<dbReference type="GO" id="GO:0032259">
    <property type="term" value="P:methylation"/>
    <property type="evidence" value="ECO:0007669"/>
    <property type="project" value="UniProtKB-KW"/>
</dbReference>
<dbReference type="PANTHER" id="PTHR12049:SF5">
    <property type="entry name" value="PROTEIN ARGININE METHYLTRANSFERASE NDUFAF7 HOMOLOG, MITOCHONDRIAL"/>
    <property type="match status" value="1"/>
</dbReference>
<evidence type="ECO:0000256" key="4">
    <source>
        <dbReference type="ARBA" id="ARBA00022679"/>
    </source>
</evidence>
<evidence type="ECO:0000256" key="1">
    <source>
        <dbReference type="ARBA" id="ARBA00004173"/>
    </source>
</evidence>
<dbReference type="Proteomes" id="UP000566819">
    <property type="component" value="Unassembled WGS sequence"/>
</dbReference>
<dbReference type="Gene3D" id="3.40.50.12710">
    <property type="match status" value="1"/>
</dbReference>
<dbReference type="EC" id="2.1.1.320" evidence="7"/>
<evidence type="ECO:0000313" key="9">
    <source>
        <dbReference type="Proteomes" id="UP000566819"/>
    </source>
</evidence>
<evidence type="ECO:0000256" key="2">
    <source>
        <dbReference type="ARBA" id="ARBA00005891"/>
    </source>
</evidence>
<sequence>MSEEYAKYPMVTSDQLRGRRERPRRVKMLTRDFIEDSLYNPSYGYFSKQAVIFSPGEPFNFNELKDEAEFHRLLGQRYTEFEDKLDLKAPNESRQLWHTPTELFRPYYGEAIARYLVANYKLSQYPYHDLIIYEMGAGNGTLMLNILDYIRDTDPSVYDRTKFKIIEISSNLAKLQAQQLWRGAHTKGHASKVEIINKSIFEWDQVVPSPCYFLAMEVFDNFAHDAIRYDPITEEPMQGTVLIDTKGDFYEFYVPQIDPVASRFLRVHQGYFDILFPTDFNVMELMYRAITGKLTRVLSHEEFLRRWAYVEETETKNGDNPLLGWYKNASVLTTV</sequence>
<comment type="catalytic activity">
    <reaction evidence="6 7">
        <text>L-arginyl-[protein] + 2 S-adenosyl-L-methionine = N(omega),N(omega)'-dimethyl-L-arginyl-[protein] + 2 S-adenosyl-L-homocysteine + 2 H(+)</text>
        <dbReference type="Rhea" id="RHEA:48108"/>
        <dbReference type="Rhea" id="RHEA-COMP:10532"/>
        <dbReference type="Rhea" id="RHEA-COMP:11992"/>
        <dbReference type="ChEBI" id="CHEBI:15378"/>
        <dbReference type="ChEBI" id="CHEBI:29965"/>
        <dbReference type="ChEBI" id="CHEBI:57856"/>
        <dbReference type="ChEBI" id="CHEBI:59789"/>
        <dbReference type="ChEBI" id="CHEBI:88221"/>
        <dbReference type="EC" id="2.1.1.320"/>
    </reaction>
</comment>
<organism evidence="8 9">
    <name type="scientific">Cudoniella acicularis</name>
    <dbReference type="NCBI Taxonomy" id="354080"/>
    <lineage>
        <taxon>Eukaryota</taxon>
        <taxon>Fungi</taxon>
        <taxon>Dikarya</taxon>
        <taxon>Ascomycota</taxon>
        <taxon>Pezizomycotina</taxon>
        <taxon>Leotiomycetes</taxon>
        <taxon>Helotiales</taxon>
        <taxon>Tricladiaceae</taxon>
        <taxon>Cudoniella</taxon>
    </lineage>
</organism>
<dbReference type="AlphaFoldDB" id="A0A8H4W2S8"/>
<comment type="similarity">
    <text evidence="2 7">Belongs to the NDUFAF7 family.</text>
</comment>
<dbReference type="EMBL" id="JAAMPI010000652">
    <property type="protein sequence ID" value="KAF4629610.1"/>
    <property type="molecule type" value="Genomic_DNA"/>
</dbReference>
<keyword evidence="5 7" id="KW-0496">Mitochondrion</keyword>
<comment type="caution">
    <text evidence="8">The sequence shown here is derived from an EMBL/GenBank/DDBJ whole genome shotgun (WGS) entry which is preliminary data.</text>
</comment>
<name>A0A8H4W2S8_9HELO</name>
<reference evidence="8 9" key="1">
    <citation type="submission" date="2020-03" db="EMBL/GenBank/DDBJ databases">
        <title>Draft Genome Sequence of Cudoniella acicularis.</title>
        <authorList>
            <person name="Buettner E."/>
            <person name="Kellner H."/>
        </authorList>
    </citation>
    <scope>NUCLEOTIDE SEQUENCE [LARGE SCALE GENOMIC DNA]</scope>
    <source>
        <strain evidence="8 9">DSM 108380</strain>
    </source>
</reference>
<dbReference type="InterPro" id="IPR029063">
    <property type="entry name" value="SAM-dependent_MTases_sf"/>
</dbReference>